<dbReference type="PANTHER" id="PTHR32385:SF15">
    <property type="entry name" value="INOSITOL PHOSPHOCERAMIDE MANNOSYLTRANSFERASE 1"/>
    <property type="match status" value="1"/>
</dbReference>
<dbReference type="InterPro" id="IPR051706">
    <property type="entry name" value="Glycosyltransferase_domain"/>
</dbReference>
<protein>
    <submittedName>
        <fullName evidence="2">Glycosyl transferase</fullName>
    </submittedName>
</protein>
<dbReference type="AlphaFoldDB" id="A0A369ZB28"/>
<dbReference type="GO" id="GO:0051999">
    <property type="term" value="P:mannosyl-inositol phosphorylceramide biosynthetic process"/>
    <property type="evidence" value="ECO:0007669"/>
    <property type="project" value="TreeGrafter"/>
</dbReference>
<proteinExistence type="predicted"/>
<dbReference type="InterPro" id="IPR007577">
    <property type="entry name" value="GlycoTrfase_DXD_sugar-bd_CS"/>
</dbReference>
<gene>
    <name evidence="2" type="ORF">DPV98_08850</name>
</gene>
<organism evidence="2 3">
    <name type="scientific">Haemophilus parahaemolyticus</name>
    <dbReference type="NCBI Taxonomy" id="735"/>
    <lineage>
        <taxon>Bacteria</taxon>
        <taxon>Pseudomonadati</taxon>
        <taxon>Pseudomonadota</taxon>
        <taxon>Gammaproteobacteria</taxon>
        <taxon>Pasteurellales</taxon>
        <taxon>Pasteurellaceae</taxon>
        <taxon>Haemophilus</taxon>
    </lineage>
</organism>
<evidence type="ECO:0000256" key="1">
    <source>
        <dbReference type="ARBA" id="ARBA00022679"/>
    </source>
</evidence>
<dbReference type="GO" id="GO:0000030">
    <property type="term" value="F:mannosyltransferase activity"/>
    <property type="evidence" value="ECO:0007669"/>
    <property type="project" value="TreeGrafter"/>
</dbReference>
<keyword evidence="1 2" id="KW-0808">Transferase</keyword>
<accession>A0A369ZB28</accession>
<dbReference type="Gene3D" id="3.90.550.20">
    <property type="match status" value="1"/>
</dbReference>
<reference evidence="2 3" key="1">
    <citation type="submission" date="2018-05" db="EMBL/GenBank/DDBJ databases">
        <title>Draft Genome Sequences for a Diverse set of 7 Haemophilus Species.</title>
        <authorList>
            <person name="Nichols M."/>
            <person name="Topaz N."/>
            <person name="Wang X."/>
            <person name="Wang X."/>
            <person name="Boxrud D."/>
        </authorList>
    </citation>
    <scope>NUCLEOTIDE SEQUENCE [LARGE SCALE GENOMIC DNA]</scope>
    <source>
        <strain evidence="2 3">C2010039593</strain>
    </source>
</reference>
<comment type="caution">
    <text evidence="2">The sequence shown here is derived from an EMBL/GenBank/DDBJ whole genome shotgun (WGS) entry which is preliminary data.</text>
</comment>
<evidence type="ECO:0000313" key="3">
    <source>
        <dbReference type="Proteomes" id="UP000253999"/>
    </source>
</evidence>
<name>A0A369ZB28_HAEPH</name>
<sequence length="243" mass="28487">MIPKKIHYCWFGNNPLPESVQRCIESWKKYCPGYEIIEWNEGNYNINKIPFIEKAYKEKKYAFVSDYARLDIIYNEGGIYLDTDVELIKNIDPLLEHSCFLALESCGAVATGLGFGSIKKHSFIYENMQYYHNTEFDMNNIITCVNVTSSLLGKKGLQSIDKNQELGDIYIYSSEYFCPLNYKTNELNITENTYSIHHYDATWQPFKMKIKSKMRKILGEKITSCIKNNQIIVLMRYEDQKFL</sequence>
<dbReference type="InterPro" id="IPR029044">
    <property type="entry name" value="Nucleotide-diphossugar_trans"/>
</dbReference>
<dbReference type="EMBL" id="QEQD01000009">
    <property type="protein sequence ID" value="RDF01237.1"/>
    <property type="molecule type" value="Genomic_DNA"/>
</dbReference>
<dbReference type="PANTHER" id="PTHR32385">
    <property type="entry name" value="MANNOSYL PHOSPHORYLINOSITOL CERAMIDE SYNTHASE"/>
    <property type="match status" value="1"/>
</dbReference>
<dbReference type="GO" id="GO:0016020">
    <property type="term" value="C:membrane"/>
    <property type="evidence" value="ECO:0007669"/>
    <property type="project" value="GOC"/>
</dbReference>
<dbReference type="Proteomes" id="UP000253999">
    <property type="component" value="Unassembled WGS sequence"/>
</dbReference>
<dbReference type="SUPFAM" id="SSF53448">
    <property type="entry name" value="Nucleotide-diphospho-sugar transferases"/>
    <property type="match status" value="1"/>
</dbReference>
<dbReference type="RefSeq" id="WP_111313434.1">
    <property type="nucleotide sequence ID" value="NZ_QEQD01000009.1"/>
</dbReference>
<dbReference type="Pfam" id="PF04488">
    <property type="entry name" value="Gly_transf_sug"/>
    <property type="match status" value="1"/>
</dbReference>
<evidence type="ECO:0000313" key="2">
    <source>
        <dbReference type="EMBL" id="RDF01237.1"/>
    </source>
</evidence>